<keyword evidence="2" id="KW-0472">Membrane</keyword>
<dbReference type="InParanoid" id="Q7RIT3"/>
<name>Q7RIT3_PLAYO</name>
<feature type="transmembrane region" description="Helical" evidence="2">
    <location>
        <begin position="174"/>
        <end position="193"/>
    </location>
</feature>
<keyword evidence="1" id="KW-0175">Coiled coil</keyword>
<protein>
    <submittedName>
        <fullName evidence="3">Uncharacterized protein</fullName>
    </submittedName>
</protein>
<dbReference type="KEGG" id="pyo:PY17X_0421600"/>
<dbReference type="InterPro" id="IPR006484">
    <property type="entry name" value="PYST_B"/>
</dbReference>
<feature type="transmembrane region" description="Helical" evidence="2">
    <location>
        <begin position="199"/>
        <end position="217"/>
    </location>
</feature>
<dbReference type="Pfam" id="PF09592">
    <property type="entry name" value="DUF2031"/>
    <property type="match status" value="1"/>
</dbReference>
<dbReference type="EMBL" id="AABL01001024">
    <property type="protein sequence ID" value="EAA15255.1"/>
    <property type="molecule type" value="Genomic_DNA"/>
</dbReference>
<sequence>IKMRVNILKYVIFSIIICSFEYSQNELCLGRNVINFRNNRVLTDVDNLLDLNDLSQSTVNLVNQFDENDSDDDGIIYMRKIINSHIKEQTKNNTLPKLSSLNKRTKKIVNKLLTELEKAKKELSSHKDDEMKKKLIEDEQMTIKDENFKQFENELSPLEKENMIKDWEQAKKDFKGMMISGTTVIFLLMGLLIPGPSQIPISILISLLAVNAFYKGYKYDKFQLKALKALKKVNSIAA</sequence>
<keyword evidence="4" id="KW-1185">Reference proteome</keyword>
<dbReference type="AlphaFoldDB" id="Q7RIT3"/>
<dbReference type="Proteomes" id="UP000008553">
    <property type="component" value="Unassembled WGS sequence"/>
</dbReference>
<organism evidence="3 4">
    <name type="scientific">Plasmodium yoelii yoelii</name>
    <dbReference type="NCBI Taxonomy" id="73239"/>
    <lineage>
        <taxon>Eukaryota</taxon>
        <taxon>Sar</taxon>
        <taxon>Alveolata</taxon>
        <taxon>Apicomplexa</taxon>
        <taxon>Aconoidasida</taxon>
        <taxon>Haemosporida</taxon>
        <taxon>Plasmodiidae</taxon>
        <taxon>Plasmodium</taxon>
        <taxon>Plasmodium (Vinckeia)</taxon>
    </lineage>
</organism>
<reference evidence="3 4" key="1">
    <citation type="journal article" date="2002" name="Nature">
        <title>Genome sequence and comparative analysis of the model rodent malaria parasite Plasmodium yoelii yoelii.</title>
        <authorList>
            <person name="Carlton J.M."/>
            <person name="Angiuoli S.V."/>
            <person name="Suh B.B."/>
            <person name="Kooij T.W."/>
            <person name="Pertea M."/>
            <person name="Silva J.C."/>
            <person name="Ermolaeva M.D."/>
            <person name="Allen J.E."/>
            <person name="Selengut J.D."/>
            <person name="Koo H.L."/>
            <person name="Peterson J.D."/>
            <person name="Pop M."/>
            <person name="Kosack D.S."/>
            <person name="Shumway M.F."/>
            <person name="Bidwell S.L."/>
            <person name="Shallom S.J."/>
            <person name="van Aken S.E."/>
            <person name="Riedmuller S.B."/>
            <person name="Feldblyum T.V."/>
            <person name="Cho J.K."/>
            <person name="Quackenbush J."/>
            <person name="Sedegah M."/>
            <person name="Shoaibi A."/>
            <person name="Cummings L.M."/>
            <person name="Florens L."/>
            <person name="Yates J.R."/>
            <person name="Raine J.D."/>
            <person name="Sinden R.E."/>
            <person name="Harris M.A."/>
            <person name="Cunningham D.A."/>
            <person name="Preiser P.R."/>
            <person name="Bergman L.W."/>
            <person name="Vaidya A.B."/>
            <person name="van Lin L.H."/>
            <person name="Janse C.J."/>
            <person name="Waters A.P."/>
            <person name="Smith H.O."/>
            <person name="White O.R."/>
            <person name="Salzberg S.L."/>
            <person name="Venter J.C."/>
            <person name="Fraser C.M."/>
            <person name="Hoffman S.L."/>
            <person name="Gardner M.J."/>
            <person name="Carucci D.J."/>
        </authorList>
    </citation>
    <scope>NUCLEOTIDE SEQUENCE [LARGE SCALE GENOMIC DNA]</scope>
    <source>
        <strain evidence="3 4">17XNL</strain>
    </source>
</reference>
<evidence type="ECO:0000313" key="3">
    <source>
        <dbReference type="EMBL" id="EAA15255.1"/>
    </source>
</evidence>
<proteinExistence type="predicted"/>
<feature type="non-terminal residue" evidence="3">
    <location>
        <position position="1"/>
    </location>
</feature>
<gene>
    <name evidence="3" type="ORF">PY03533</name>
</gene>
<keyword evidence="2" id="KW-0812">Transmembrane</keyword>
<evidence type="ECO:0000313" key="4">
    <source>
        <dbReference type="Proteomes" id="UP000008553"/>
    </source>
</evidence>
<evidence type="ECO:0000256" key="2">
    <source>
        <dbReference type="SAM" id="Phobius"/>
    </source>
</evidence>
<evidence type="ECO:0000256" key="1">
    <source>
        <dbReference type="SAM" id="Coils"/>
    </source>
</evidence>
<feature type="coiled-coil region" evidence="1">
    <location>
        <begin position="102"/>
        <end position="133"/>
    </location>
</feature>
<keyword evidence="2" id="KW-1133">Transmembrane helix</keyword>
<accession>Q7RIT3</accession>
<dbReference type="PaxDb" id="73239-Q7RIT3"/>
<comment type="caution">
    <text evidence="3">The sequence shown here is derived from an EMBL/GenBank/DDBJ whole genome shotgun (WGS) entry which is preliminary data.</text>
</comment>